<name>A0A840CMX7_9BACT</name>
<dbReference type="AlphaFoldDB" id="A0A840CMX7"/>
<evidence type="ECO:0000313" key="1">
    <source>
        <dbReference type="EMBL" id="MBB4034874.1"/>
    </source>
</evidence>
<accession>A0A840CMX7</accession>
<dbReference type="RefSeq" id="WP_183305810.1">
    <property type="nucleotide sequence ID" value="NZ_JACIEP010000002.1"/>
</dbReference>
<dbReference type="Proteomes" id="UP000555103">
    <property type="component" value="Unassembled WGS sequence"/>
</dbReference>
<protein>
    <submittedName>
        <fullName evidence="1">Uncharacterized protein</fullName>
    </submittedName>
</protein>
<evidence type="ECO:0000313" key="2">
    <source>
        <dbReference type="Proteomes" id="UP000555103"/>
    </source>
</evidence>
<reference evidence="1 2" key="1">
    <citation type="submission" date="2020-08" db="EMBL/GenBank/DDBJ databases">
        <title>Genomic Encyclopedia of Type Strains, Phase IV (KMG-IV): sequencing the most valuable type-strain genomes for metagenomic binning, comparative biology and taxonomic classification.</title>
        <authorList>
            <person name="Goeker M."/>
        </authorList>
    </citation>
    <scope>NUCLEOTIDE SEQUENCE [LARGE SCALE GENOMIC DNA]</scope>
    <source>
        <strain evidence="1 2">DSM 104969</strain>
    </source>
</reference>
<sequence length="82" mass="9456">MAYNKRNLYLKVIEIQDKVLAGQKRGDTQKEIFYKEIEPVYHISIATFYNYLAMPAKAELAKMQKKAADKEAAKRAQLSLAF</sequence>
<organism evidence="1 2">
    <name type="scientific">Dysgonomonas hofstadii</name>
    <dbReference type="NCBI Taxonomy" id="637886"/>
    <lineage>
        <taxon>Bacteria</taxon>
        <taxon>Pseudomonadati</taxon>
        <taxon>Bacteroidota</taxon>
        <taxon>Bacteroidia</taxon>
        <taxon>Bacteroidales</taxon>
        <taxon>Dysgonomonadaceae</taxon>
        <taxon>Dysgonomonas</taxon>
    </lineage>
</organism>
<proteinExistence type="predicted"/>
<gene>
    <name evidence="1" type="ORF">GGR21_000761</name>
</gene>
<dbReference type="EMBL" id="JACIEP010000002">
    <property type="protein sequence ID" value="MBB4034874.1"/>
    <property type="molecule type" value="Genomic_DNA"/>
</dbReference>
<comment type="caution">
    <text evidence="1">The sequence shown here is derived from an EMBL/GenBank/DDBJ whole genome shotgun (WGS) entry which is preliminary data.</text>
</comment>
<keyword evidence="2" id="KW-1185">Reference proteome</keyword>